<proteinExistence type="predicted"/>
<evidence type="ECO:0000313" key="3">
    <source>
        <dbReference type="RefSeq" id="XP_028026921.1"/>
    </source>
</evidence>
<dbReference type="KEGG" id="bman:114240534"/>
<organism evidence="2 3">
    <name type="scientific">Bombyx mandarina</name>
    <name type="common">Wild silk moth</name>
    <name type="synonym">Wild silkworm</name>
    <dbReference type="NCBI Taxonomy" id="7092"/>
    <lineage>
        <taxon>Eukaryota</taxon>
        <taxon>Metazoa</taxon>
        <taxon>Ecdysozoa</taxon>
        <taxon>Arthropoda</taxon>
        <taxon>Hexapoda</taxon>
        <taxon>Insecta</taxon>
        <taxon>Pterygota</taxon>
        <taxon>Neoptera</taxon>
        <taxon>Endopterygota</taxon>
        <taxon>Lepidoptera</taxon>
        <taxon>Glossata</taxon>
        <taxon>Ditrysia</taxon>
        <taxon>Bombycoidea</taxon>
        <taxon>Bombycidae</taxon>
        <taxon>Bombycinae</taxon>
        <taxon>Bombyx</taxon>
    </lineage>
</organism>
<reference evidence="3" key="1">
    <citation type="submission" date="2025-08" db="UniProtKB">
        <authorList>
            <consortium name="RefSeq"/>
        </authorList>
    </citation>
    <scope>IDENTIFICATION</scope>
    <source>
        <tissue evidence="3">Silk gland</tissue>
    </source>
</reference>
<sequence length="517" mass="58922">MTVKKTARSGGLAALVARQKLHSNQLLEVLGLSKPPYTYNILVGFNEKDQLQLLTKYEHADDEKQSLIKDFTDYKSKIENISIDDIANCVNVETYPNGDNTLVFYVIKNAVKEAVALKFENEQDFKRIYFTYKYFKMRNRLTKNTVNTNEGLFAKKKTHHDIFKNSKNSDDYGIFEKGKSEYDLMRTTDNDGVTHIAVHQKHLNTRFDQPMSIIGIKNEVGNVDEIDSIIYTDIDVLAKPDKKRLFQKKPKAPQPPALNKDAKVLKGEFVRVNVDRVPDVIPKDNKANKVPDILIFKENKQKKISPPSNLWSASNKVVNGYESDREEWRTSRSQFSTTAFDSLARPTKMAMALTLRKPQRVEPVPYYRLPNEPKPKLTPVPFRPNNFVQRAPRLPRPSPEPKRNLLNTEHRKFTSLQNLELPKKLSEAPKKTETKKINNYANLTNKITGITSKLRDLGNHSNTLGRFRAQSHGDVANLKPVLKTNAIDGGKRSVVRTCSVEPPKKVTFSAFATVQVV</sequence>
<feature type="region of interest" description="Disordered" evidence="1">
    <location>
        <begin position="365"/>
        <end position="403"/>
    </location>
</feature>
<dbReference type="GeneID" id="114240534"/>
<dbReference type="RefSeq" id="XP_028026921.1">
    <property type="nucleotide sequence ID" value="XM_028171120.1"/>
</dbReference>
<protein>
    <submittedName>
        <fullName evidence="3">Uncharacterized protein LOC114240534</fullName>
    </submittedName>
</protein>
<accession>A0A6J2JBW1</accession>
<dbReference type="AlphaFoldDB" id="A0A6J2JBW1"/>
<gene>
    <name evidence="3" type="primary">LOC114240534</name>
</gene>
<keyword evidence="2" id="KW-1185">Reference proteome</keyword>
<name>A0A6J2JBW1_BOMMA</name>
<dbReference type="Proteomes" id="UP000504629">
    <property type="component" value="Unplaced"/>
</dbReference>
<evidence type="ECO:0000256" key="1">
    <source>
        <dbReference type="SAM" id="MobiDB-lite"/>
    </source>
</evidence>
<dbReference type="OrthoDB" id="8195288at2759"/>
<evidence type="ECO:0000313" key="2">
    <source>
        <dbReference type="Proteomes" id="UP000504629"/>
    </source>
</evidence>